<dbReference type="EMBL" id="LXQA010812683">
    <property type="protein sequence ID" value="MCI72184.1"/>
    <property type="molecule type" value="Genomic_DNA"/>
</dbReference>
<comment type="caution">
    <text evidence="1">The sequence shown here is derived from an EMBL/GenBank/DDBJ whole genome shotgun (WGS) entry which is preliminary data.</text>
</comment>
<organism evidence="1 2">
    <name type="scientific">Trifolium medium</name>
    <dbReference type="NCBI Taxonomy" id="97028"/>
    <lineage>
        <taxon>Eukaryota</taxon>
        <taxon>Viridiplantae</taxon>
        <taxon>Streptophyta</taxon>
        <taxon>Embryophyta</taxon>
        <taxon>Tracheophyta</taxon>
        <taxon>Spermatophyta</taxon>
        <taxon>Magnoliopsida</taxon>
        <taxon>eudicotyledons</taxon>
        <taxon>Gunneridae</taxon>
        <taxon>Pentapetalae</taxon>
        <taxon>rosids</taxon>
        <taxon>fabids</taxon>
        <taxon>Fabales</taxon>
        <taxon>Fabaceae</taxon>
        <taxon>Papilionoideae</taxon>
        <taxon>50 kb inversion clade</taxon>
        <taxon>NPAAA clade</taxon>
        <taxon>Hologalegina</taxon>
        <taxon>IRL clade</taxon>
        <taxon>Trifolieae</taxon>
        <taxon>Trifolium</taxon>
    </lineage>
</organism>
<name>A0A392UHP5_9FABA</name>
<keyword evidence="2" id="KW-1185">Reference proteome</keyword>
<evidence type="ECO:0000313" key="2">
    <source>
        <dbReference type="Proteomes" id="UP000265520"/>
    </source>
</evidence>
<feature type="non-terminal residue" evidence="1">
    <location>
        <position position="28"/>
    </location>
</feature>
<evidence type="ECO:0000313" key="1">
    <source>
        <dbReference type="EMBL" id="MCI72184.1"/>
    </source>
</evidence>
<accession>A0A392UHP5</accession>
<proteinExistence type="predicted"/>
<sequence length="28" mass="2962">MMQDLVVGSVLCAARSGLGASRRRVLSE</sequence>
<protein>
    <submittedName>
        <fullName evidence="1">Uncharacterized protein</fullName>
    </submittedName>
</protein>
<reference evidence="1 2" key="1">
    <citation type="journal article" date="2018" name="Front. Plant Sci.">
        <title>Red Clover (Trifolium pratense) and Zigzag Clover (T. medium) - A Picture of Genomic Similarities and Differences.</title>
        <authorList>
            <person name="Dluhosova J."/>
            <person name="Istvanek J."/>
            <person name="Nedelnik J."/>
            <person name="Repkova J."/>
        </authorList>
    </citation>
    <scope>NUCLEOTIDE SEQUENCE [LARGE SCALE GENOMIC DNA]</scope>
    <source>
        <strain evidence="2">cv. 10/8</strain>
        <tissue evidence="1">Leaf</tissue>
    </source>
</reference>
<dbReference type="AlphaFoldDB" id="A0A392UHP5"/>
<dbReference type="Proteomes" id="UP000265520">
    <property type="component" value="Unassembled WGS sequence"/>
</dbReference>